<gene>
    <name evidence="5" type="ORF">POLS_LOCUS2156</name>
</gene>
<evidence type="ECO:0008006" key="7">
    <source>
        <dbReference type="Google" id="ProtNLM"/>
    </source>
</evidence>
<dbReference type="PANTHER" id="PTHR38111:SF5">
    <property type="entry name" value="TRANSCRIPTION FACTOR DOMAIN-CONTAINING PROTEIN"/>
    <property type="match status" value="1"/>
</dbReference>
<evidence type="ECO:0000256" key="2">
    <source>
        <dbReference type="ARBA" id="ARBA00023163"/>
    </source>
</evidence>
<feature type="compositionally biased region" description="Polar residues" evidence="4">
    <location>
        <begin position="78"/>
        <end position="105"/>
    </location>
</feature>
<evidence type="ECO:0000256" key="3">
    <source>
        <dbReference type="ARBA" id="ARBA00023242"/>
    </source>
</evidence>
<protein>
    <recommendedName>
        <fullName evidence="7">Zn(2)-C6 fungal-type domain-containing protein</fullName>
    </recommendedName>
</protein>
<dbReference type="AlphaFoldDB" id="A0A9W4HHE5"/>
<evidence type="ECO:0000256" key="4">
    <source>
        <dbReference type="SAM" id="MobiDB-lite"/>
    </source>
</evidence>
<dbReference type="PANTHER" id="PTHR38111">
    <property type="entry name" value="ZN(2)-C6 FUNGAL-TYPE DOMAIN-CONTAINING PROTEIN-RELATED"/>
    <property type="match status" value="1"/>
</dbReference>
<dbReference type="Pfam" id="PF11951">
    <property type="entry name" value="Fungal_trans_2"/>
    <property type="match status" value="1"/>
</dbReference>
<dbReference type="GO" id="GO:0000981">
    <property type="term" value="F:DNA-binding transcription factor activity, RNA polymerase II-specific"/>
    <property type="evidence" value="ECO:0007669"/>
    <property type="project" value="InterPro"/>
</dbReference>
<sequence>MVGSSRSHGCSLCVKRRVKVRLSASTGKPATNTPQCDERLPGCAKCEKYGQICPGYDRGFKFVTGRPYRNRRQKTSGDRNGTPQVATSSGSSPDSEPNPASQALAQGNKPREIISETSNVVQYLCVLIDDFSQPYTPSLTHVVTRWLGFLPSIYGQNRVLDATIKSFTAHHFGRVRGNMQMVSYARSAYGEALRGLRRSLETPAESLSTHVFCAVVMLCMYELFTDTENPDSWMKHAKGLSQLVQIRGPGRYNNALDMTLLKASRGLVVMHSMFSGDKCFLASDEWHAVMQQQFTTDVSAELHHSIETFFAYLTYTPSLVHKLYELRHANLTSAEAARTISDMLSKALEMQTKLAVWYENYSRIASPPVETLSSTGDEMFPTVLVYTDVSHATIYCGYYSYMVIIHEILKNCGCSGDHEMMVIFFRDQICRSVEYNSVGFMGPYRMGFALRVAFEVADPVTRSWITRCLEKFSKIYAASQPENFESVL</sequence>
<evidence type="ECO:0000256" key="1">
    <source>
        <dbReference type="ARBA" id="ARBA00023015"/>
    </source>
</evidence>
<dbReference type="CDD" id="cd00067">
    <property type="entry name" value="GAL4"/>
    <property type="match status" value="1"/>
</dbReference>
<dbReference type="GO" id="GO:0008270">
    <property type="term" value="F:zinc ion binding"/>
    <property type="evidence" value="ECO:0007669"/>
    <property type="project" value="InterPro"/>
</dbReference>
<dbReference type="InterPro" id="IPR021858">
    <property type="entry name" value="Fun_TF"/>
</dbReference>
<dbReference type="InterPro" id="IPR001138">
    <property type="entry name" value="Zn2Cys6_DnaBD"/>
</dbReference>
<keyword evidence="2" id="KW-0804">Transcription</keyword>
<evidence type="ECO:0000313" key="5">
    <source>
        <dbReference type="EMBL" id="CAG8012063.1"/>
    </source>
</evidence>
<proteinExistence type="predicted"/>
<name>A0A9W4HHE5_PENOL</name>
<keyword evidence="6" id="KW-1185">Reference proteome</keyword>
<accession>A0A9W4HHE5</accession>
<keyword evidence="1" id="KW-0805">Transcription regulation</keyword>
<organism evidence="5 6">
    <name type="scientific">Penicillium olsonii</name>
    <dbReference type="NCBI Taxonomy" id="99116"/>
    <lineage>
        <taxon>Eukaryota</taxon>
        <taxon>Fungi</taxon>
        <taxon>Dikarya</taxon>
        <taxon>Ascomycota</taxon>
        <taxon>Pezizomycotina</taxon>
        <taxon>Eurotiomycetes</taxon>
        <taxon>Eurotiomycetidae</taxon>
        <taxon>Eurotiales</taxon>
        <taxon>Aspergillaceae</taxon>
        <taxon>Penicillium</taxon>
    </lineage>
</organism>
<dbReference type="Proteomes" id="UP001153618">
    <property type="component" value="Unassembled WGS sequence"/>
</dbReference>
<keyword evidence="3" id="KW-0539">Nucleus</keyword>
<comment type="caution">
    <text evidence="5">The sequence shown here is derived from an EMBL/GenBank/DDBJ whole genome shotgun (WGS) entry which is preliminary data.</text>
</comment>
<feature type="region of interest" description="Disordered" evidence="4">
    <location>
        <begin position="64"/>
        <end position="106"/>
    </location>
</feature>
<dbReference type="InterPro" id="IPR053178">
    <property type="entry name" value="Osmoadaptation_assoc"/>
</dbReference>
<evidence type="ECO:0000313" key="6">
    <source>
        <dbReference type="Proteomes" id="UP001153618"/>
    </source>
</evidence>
<dbReference type="OrthoDB" id="4314040at2759"/>
<dbReference type="EMBL" id="CAJVOS010000013">
    <property type="protein sequence ID" value="CAG8012063.1"/>
    <property type="molecule type" value="Genomic_DNA"/>
</dbReference>
<reference evidence="5" key="1">
    <citation type="submission" date="2021-07" db="EMBL/GenBank/DDBJ databases">
        <authorList>
            <person name="Branca A.L. A."/>
        </authorList>
    </citation>
    <scope>NUCLEOTIDE SEQUENCE</scope>
</reference>